<keyword evidence="2" id="KW-0963">Cytoplasm</keyword>
<protein>
    <recommendedName>
        <fullName evidence="9">DEAD-box ATP-dependent RNA helicase RhpA</fullName>
        <ecNumber evidence="1">3.6.4.13</ecNumber>
    </recommendedName>
</protein>
<keyword evidence="17" id="KW-1185">Reference proteome</keyword>
<dbReference type="Proteomes" id="UP000007881">
    <property type="component" value="Chromosome"/>
</dbReference>
<gene>
    <name evidence="16" type="primary">rhlE</name>
    <name evidence="16" type="ordered locus">PSMK_12500</name>
</gene>
<keyword evidence="4 11" id="KW-0378">Hydrolase</keyword>
<evidence type="ECO:0000256" key="8">
    <source>
        <dbReference type="ARBA" id="ARBA00047984"/>
    </source>
</evidence>
<evidence type="ECO:0000256" key="12">
    <source>
        <dbReference type="SAM" id="MobiDB-lite"/>
    </source>
</evidence>
<dbReference type="PROSITE" id="PS00039">
    <property type="entry name" value="DEAD_ATP_HELICASE"/>
    <property type="match status" value="1"/>
</dbReference>
<dbReference type="KEGG" id="phm:PSMK_12500"/>
<evidence type="ECO:0000256" key="7">
    <source>
        <dbReference type="ARBA" id="ARBA00038437"/>
    </source>
</evidence>
<dbReference type="GO" id="GO:0005829">
    <property type="term" value="C:cytosol"/>
    <property type="evidence" value="ECO:0007669"/>
    <property type="project" value="TreeGrafter"/>
</dbReference>
<evidence type="ECO:0000313" key="17">
    <source>
        <dbReference type="Proteomes" id="UP000007881"/>
    </source>
</evidence>
<feature type="domain" description="Helicase C-terminal" evidence="14">
    <location>
        <begin position="234"/>
        <end position="409"/>
    </location>
</feature>
<evidence type="ECO:0000259" key="13">
    <source>
        <dbReference type="PROSITE" id="PS51192"/>
    </source>
</evidence>
<dbReference type="InterPro" id="IPR000629">
    <property type="entry name" value="RNA-helicase_DEAD-box_CS"/>
</dbReference>
<name>I0IDS1_PHYMF</name>
<evidence type="ECO:0000313" key="16">
    <source>
        <dbReference type="EMBL" id="BAM03409.1"/>
    </source>
</evidence>
<keyword evidence="5 11" id="KW-0347">Helicase</keyword>
<evidence type="ECO:0000256" key="4">
    <source>
        <dbReference type="ARBA" id="ARBA00022801"/>
    </source>
</evidence>
<evidence type="ECO:0000256" key="9">
    <source>
        <dbReference type="ARBA" id="ARBA00074363"/>
    </source>
</evidence>
<dbReference type="SMART" id="SM00487">
    <property type="entry name" value="DEXDc"/>
    <property type="match status" value="1"/>
</dbReference>
<keyword evidence="3 11" id="KW-0547">Nucleotide-binding</keyword>
<evidence type="ECO:0000256" key="6">
    <source>
        <dbReference type="ARBA" id="ARBA00022840"/>
    </source>
</evidence>
<organism evidence="16 17">
    <name type="scientific">Phycisphaera mikurensis (strain NBRC 102666 / KCTC 22515 / FYK2301M01)</name>
    <dbReference type="NCBI Taxonomy" id="1142394"/>
    <lineage>
        <taxon>Bacteria</taxon>
        <taxon>Pseudomonadati</taxon>
        <taxon>Planctomycetota</taxon>
        <taxon>Phycisphaerae</taxon>
        <taxon>Phycisphaerales</taxon>
        <taxon>Phycisphaeraceae</taxon>
        <taxon>Phycisphaera</taxon>
    </lineage>
</organism>
<dbReference type="InterPro" id="IPR044742">
    <property type="entry name" value="DEAD/DEAH_RhlB"/>
</dbReference>
<dbReference type="SUPFAM" id="SSF52540">
    <property type="entry name" value="P-loop containing nucleoside triphosphate hydrolases"/>
    <property type="match status" value="1"/>
</dbReference>
<dbReference type="STRING" id="1142394.PSMK_12500"/>
<comment type="catalytic activity">
    <reaction evidence="8">
        <text>ATP + H2O = ADP + phosphate + H(+)</text>
        <dbReference type="Rhea" id="RHEA:13065"/>
        <dbReference type="ChEBI" id="CHEBI:15377"/>
        <dbReference type="ChEBI" id="CHEBI:15378"/>
        <dbReference type="ChEBI" id="CHEBI:30616"/>
        <dbReference type="ChEBI" id="CHEBI:43474"/>
        <dbReference type="ChEBI" id="CHEBI:456216"/>
        <dbReference type="EC" id="3.6.4.13"/>
    </reaction>
</comment>
<dbReference type="GO" id="GO:0003724">
    <property type="term" value="F:RNA helicase activity"/>
    <property type="evidence" value="ECO:0007669"/>
    <property type="project" value="UniProtKB-EC"/>
</dbReference>
<dbReference type="PANTHER" id="PTHR47959:SF13">
    <property type="entry name" value="ATP-DEPENDENT RNA HELICASE RHLE"/>
    <property type="match status" value="1"/>
</dbReference>
<dbReference type="PROSITE" id="PS51194">
    <property type="entry name" value="HELICASE_CTER"/>
    <property type="match status" value="1"/>
</dbReference>
<proteinExistence type="inferred from homology"/>
<dbReference type="PANTHER" id="PTHR47959">
    <property type="entry name" value="ATP-DEPENDENT RNA HELICASE RHLE-RELATED"/>
    <property type="match status" value="1"/>
</dbReference>
<dbReference type="Pfam" id="PF00271">
    <property type="entry name" value="Helicase_C"/>
    <property type="match status" value="1"/>
</dbReference>
<feature type="region of interest" description="Disordered" evidence="12">
    <location>
        <begin position="402"/>
        <end position="478"/>
    </location>
</feature>
<dbReference type="GO" id="GO:0005524">
    <property type="term" value="F:ATP binding"/>
    <property type="evidence" value="ECO:0007669"/>
    <property type="project" value="UniProtKB-KW"/>
</dbReference>
<dbReference type="EC" id="3.6.4.13" evidence="1"/>
<dbReference type="InterPro" id="IPR027417">
    <property type="entry name" value="P-loop_NTPase"/>
</dbReference>
<dbReference type="SMART" id="SM00490">
    <property type="entry name" value="HELICc"/>
    <property type="match status" value="1"/>
</dbReference>
<dbReference type="GO" id="GO:0003676">
    <property type="term" value="F:nucleic acid binding"/>
    <property type="evidence" value="ECO:0007669"/>
    <property type="project" value="InterPro"/>
</dbReference>
<feature type="short sequence motif" description="Q motif" evidence="10">
    <location>
        <begin position="18"/>
        <end position="46"/>
    </location>
</feature>
<dbReference type="CDD" id="cd18787">
    <property type="entry name" value="SF2_C_DEAD"/>
    <property type="match status" value="1"/>
</dbReference>
<dbReference type="Gene3D" id="3.40.50.300">
    <property type="entry name" value="P-loop containing nucleotide triphosphate hydrolases"/>
    <property type="match status" value="2"/>
</dbReference>
<evidence type="ECO:0000256" key="5">
    <source>
        <dbReference type="ARBA" id="ARBA00022806"/>
    </source>
</evidence>
<reference evidence="16 17" key="1">
    <citation type="submission" date="2012-02" db="EMBL/GenBank/DDBJ databases">
        <title>Complete genome sequence of Phycisphaera mikurensis NBRC 102666.</title>
        <authorList>
            <person name="Ankai A."/>
            <person name="Hosoyama A."/>
            <person name="Terui Y."/>
            <person name="Sekine M."/>
            <person name="Fukai R."/>
            <person name="Kato Y."/>
            <person name="Nakamura S."/>
            <person name="Yamada-Narita S."/>
            <person name="Kawakoshi A."/>
            <person name="Fukunaga Y."/>
            <person name="Yamazaki S."/>
            <person name="Fujita N."/>
        </authorList>
    </citation>
    <scope>NUCLEOTIDE SEQUENCE [LARGE SCALE GENOMIC DNA]</scope>
    <source>
        <strain evidence="17">NBRC 102666 / KCTC 22515 / FYK2301M01</strain>
    </source>
</reference>
<evidence type="ECO:0000256" key="3">
    <source>
        <dbReference type="ARBA" id="ARBA00022741"/>
    </source>
</evidence>
<accession>I0IDS1</accession>
<feature type="compositionally biased region" description="Gly residues" evidence="12">
    <location>
        <begin position="458"/>
        <end position="478"/>
    </location>
</feature>
<dbReference type="GO" id="GO:0009266">
    <property type="term" value="P:response to temperature stimulus"/>
    <property type="evidence" value="ECO:0007669"/>
    <property type="project" value="UniProtKB-ARBA"/>
</dbReference>
<dbReference type="AlphaFoldDB" id="I0IDS1"/>
<dbReference type="CDD" id="cd00268">
    <property type="entry name" value="DEADc"/>
    <property type="match status" value="1"/>
</dbReference>
<feature type="domain" description="Helicase ATP-binding" evidence="13">
    <location>
        <begin position="49"/>
        <end position="223"/>
    </location>
</feature>
<dbReference type="Pfam" id="PF00270">
    <property type="entry name" value="DEAD"/>
    <property type="match status" value="1"/>
</dbReference>
<dbReference type="EMBL" id="AP012338">
    <property type="protein sequence ID" value="BAM03409.1"/>
    <property type="molecule type" value="Genomic_DNA"/>
</dbReference>
<dbReference type="InterPro" id="IPR050079">
    <property type="entry name" value="DEAD_box_RNA_helicase"/>
</dbReference>
<evidence type="ECO:0000256" key="2">
    <source>
        <dbReference type="ARBA" id="ARBA00022490"/>
    </source>
</evidence>
<dbReference type="GO" id="GO:0042255">
    <property type="term" value="P:ribosome assembly"/>
    <property type="evidence" value="ECO:0007669"/>
    <property type="project" value="UniProtKB-ARBA"/>
</dbReference>
<evidence type="ECO:0000259" key="15">
    <source>
        <dbReference type="PROSITE" id="PS51195"/>
    </source>
</evidence>
<dbReference type="FunFam" id="3.40.50.300:FF:000108">
    <property type="entry name" value="ATP-dependent RNA helicase RhlE"/>
    <property type="match status" value="1"/>
</dbReference>
<dbReference type="InterPro" id="IPR001650">
    <property type="entry name" value="Helicase_C-like"/>
</dbReference>
<evidence type="ECO:0000259" key="14">
    <source>
        <dbReference type="PROSITE" id="PS51194"/>
    </source>
</evidence>
<evidence type="ECO:0000256" key="1">
    <source>
        <dbReference type="ARBA" id="ARBA00012552"/>
    </source>
</evidence>
<dbReference type="PATRIC" id="fig|1142394.8.peg.1287"/>
<evidence type="ECO:0000256" key="10">
    <source>
        <dbReference type="PROSITE-ProRule" id="PRU00552"/>
    </source>
</evidence>
<comment type="similarity">
    <text evidence="7 11">Belongs to the DEAD box helicase family.</text>
</comment>
<dbReference type="GO" id="GO:0016887">
    <property type="term" value="F:ATP hydrolysis activity"/>
    <property type="evidence" value="ECO:0007669"/>
    <property type="project" value="RHEA"/>
</dbReference>
<dbReference type="PROSITE" id="PS51195">
    <property type="entry name" value="Q_MOTIF"/>
    <property type="match status" value="1"/>
</dbReference>
<feature type="domain" description="DEAD-box RNA helicase Q" evidence="15">
    <location>
        <begin position="18"/>
        <end position="46"/>
    </location>
</feature>
<dbReference type="eggNOG" id="COG0513">
    <property type="taxonomic scope" value="Bacteria"/>
</dbReference>
<dbReference type="PROSITE" id="PS51192">
    <property type="entry name" value="HELICASE_ATP_BIND_1"/>
    <property type="match status" value="1"/>
</dbReference>
<dbReference type="InterPro" id="IPR011545">
    <property type="entry name" value="DEAD/DEAH_box_helicase_dom"/>
</dbReference>
<feature type="compositionally biased region" description="Gly residues" evidence="12">
    <location>
        <begin position="417"/>
        <end position="449"/>
    </location>
</feature>
<sequence length="478" mass="50232">MRRAGRSARASPHPRTALRFDDFALSPALLRNVAEAGYQTPSPIQAEAIPHVLGGRDVLGCAQTGTGKTAAFALPIIHRITSAERHGGKRTRCLVLCPTRELAVQIADGFLGYARGMDLSGALVFGGVGPNPQIAKLKRGAEVVVATPGRLLDLMNQGFADLSAVETLVLDEADRMLDMGFIHDIRRIVKELPGKRQTLLFSATVPTEIRTLARKLLHDPVTITIEPDAPAAEKVDQSVRFVEHGGKADLLAGLIRGSAGVAKPGEAGANGMHRTIVFTRTKHGADKLVKALKKHGIQSEAIHGNKSQNARQRALENFRGTKTPVLVATDVAARGIDVDGITHVVNYDLTHEPETYVHRIGRTARAGADGHAVSLCDREELAWLRAIEQLLGRRIAVEGEAPDWSFQRPGPPPKQGGNRGGGPRGSQAPRGGGGSGGGRGPAARGGKGGGGRRKPGGGRRGGSGAGPRKGGRPGRGAG</sequence>
<evidence type="ECO:0000256" key="11">
    <source>
        <dbReference type="RuleBase" id="RU000492"/>
    </source>
</evidence>
<dbReference type="InterPro" id="IPR014001">
    <property type="entry name" value="Helicase_ATP-bd"/>
</dbReference>
<dbReference type="OrthoDB" id="9805696at2"/>
<keyword evidence="6 11" id="KW-0067">ATP-binding</keyword>
<dbReference type="InterPro" id="IPR014014">
    <property type="entry name" value="RNA_helicase_DEAD_Q_motif"/>
</dbReference>
<dbReference type="HOGENOM" id="CLU_003041_28_3_0"/>